<sequence>MSSINAATLVFNDSDFNSENSIIRPNGNLLVTTITSRILLDIDIQSESPSSRVVATFGEYGILGIDSVGEDKYAIAAGIPSPGLSRWSNGTVYTVDLRNEQSPEIETAASIDADLPDGLVTVLTQPDMVLVSDALAGMVIRKSFLKDDLLVGNPGVNGLKILDNYVYFVNTDTSYYGKFAITEDGQKSGDIQVISTDASSDDFALDKHGIAYIGPQRNPSVVRVFPNGAATQIAQNVEMGRPCSLTLAEDGVSGYVTTAEGQIFKFEVSAPQMARFLVVSGHGRSSCIAHQYNYRE</sequence>
<dbReference type="Gene3D" id="2.120.10.30">
    <property type="entry name" value="TolB, C-terminal domain"/>
    <property type="match status" value="1"/>
</dbReference>
<accession>A0AA35LYS7</accession>
<dbReference type="AlphaFoldDB" id="A0AA35LYS7"/>
<evidence type="ECO:0000313" key="1">
    <source>
        <dbReference type="EMBL" id="CAI6086896.1"/>
    </source>
</evidence>
<evidence type="ECO:0000313" key="2">
    <source>
        <dbReference type="Proteomes" id="UP001160390"/>
    </source>
</evidence>
<dbReference type="PANTHER" id="PTHR42060:SF1">
    <property type="entry name" value="NHL REPEAT-CONTAINING PROTEIN"/>
    <property type="match status" value="1"/>
</dbReference>
<reference evidence="1" key="1">
    <citation type="submission" date="2023-01" db="EMBL/GenBank/DDBJ databases">
        <authorList>
            <person name="Piombo E."/>
        </authorList>
    </citation>
    <scope>NUCLEOTIDE SEQUENCE</scope>
</reference>
<organism evidence="1 2">
    <name type="scientific">Clonostachys chloroleuca</name>
    <dbReference type="NCBI Taxonomy" id="1926264"/>
    <lineage>
        <taxon>Eukaryota</taxon>
        <taxon>Fungi</taxon>
        <taxon>Dikarya</taxon>
        <taxon>Ascomycota</taxon>
        <taxon>Pezizomycotina</taxon>
        <taxon>Sordariomycetes</taxon>
        <taxon>Hypocreomycetidae</taxon>
        <taxon>Hypocreales</taxon>
        <taxon>Bionectriaceae</taxon>
        <taxon>Clonostachys</taxon>
    </lineage>
</organism>
<dbReference type="EMBL" id="CABFNP030000789">
    <property type="protein sequence ID" value="CAI6086896.1"/>
    <property type="molecule type" value="Genomic_DNA"/>
</dbReference>
<dbReference type="PANTHER" id="PTHR42060">
    <property type="entry name" value="NHL REPEAT-CONTAINING PROTEIN-RELATED"/>
    <property type="match status" value="1"/>
</dbReference>
<dbReference type="InterPro" id="IPR011042">
    <property type="entry name" value="6-blade_b-propeller_TolB-like"/>
</dbReference>
<keyword evidence="2" id="KW-1185">Reference proteome</keyword>
<name>A0AA35LYS7_9HYPO</name>
<dbReference type="Proteomes" id="UP001160390">
    <property type="component" value="Unassembled WGS sequence"/>
</dbReference>
<protein>
    <submittedName>
        <fullName evidence="1">Uncharacterized protein</fullName>
    </submittedName>
</protein>
<gene>
    <name evidence="1" type="ORF">CCHLO57077_00009919</name>
</gene>
<dbReference type="InterPro" id="IPR052998">
    <property type="entry name" value="Hetero-Diels-Alderase-like"/>
</dbReference>
<proteinExistence type="predicted"/>
<dbReference type="SUPFAM" id="SSF63829">
    <property type="entry name" value="Calcium-dependent phosphotriesterase"/>
    <property type="match status" value="1"/>
</dbReference>
<comment type="caution">
    <text evidence="1">The sequence shown here is derived from an EMBL/GenBank/DDBJ whole genome shotgun (WGS) entry which is preliminary data.</text>
</comment>